<dbReference type="Pfam" id="PF00092">
    <property type="entry name" value="VWA"/>
    <property type="match status" value="1"/>
</dbReference>
<dbReference type="CDD" id="cd00198">
    <property type="entry name" value="vWFA"/>
    <property type="match status" value="2"/>
</dbReference>
<sequence>MVSLPFLSRSTNEETPVADGRDAQTQEPVNQERRKPLDIVFLQDTTGSQGPYIKAARQAIRDICDKISASAQFPKDSELLRFGLIAFRDHPPQDPSYVTKDFGFTSSIETMQKSLTSLIASGGGDGPEAQTAALAAALNLDWKDDAIKVVILITDSPPHGLGENGDGFQKSPDQNDPLDMARQMAERGITLFVVACEPALSSYSHALDFYSALVQITSGRLLPLLMADKLGDYIVASAIETIETEQLIGEFEHVILDDVYGKFKSIENVMAEVHQTLQNRGTQLQTMELEKVYVENEQATKNREVWFSATSIGQARSKIQPVSPTPYSYSHVYLNFHLDKAMSSYSALVSLGYPTAGHTGPVRTSRSALRGRGRGGTSHPYGTRSSSITTSDPSPSTDIPASSAVLLQQQVMQMKQMQMRRISSAIPQQQMQMAQMASVSLPVAQQHMQMAQMSQMSQAMPAAQQQQQQPKLTLERANLSMSQAHRIVMQSLTRNSKVTATGLVSKKGETAGQQVAMGPYKEIDIVFLQDATGSQGPYIKAARNAVRDICSQISSCTNFPKDFIRFGLIAFRDHPPQDMTYVIKEFGFTSDMEVMAKNLASLTATGGGDGPEAQTAALAGALNLEWNEDATKMVVLITDSPPHGLGETGDGFDKSPDQNDPLDIARQMAERGITLFVIACEPSIRQEYKYALNFYYALTQITGGRVYPLLLAERLGKYIVGTAVETIETERLISEFQDIITSDVYEKGRPIEEVMSRIQQTLQNRGVQLQTLMVDDVYKEGPMGSFYRSVWFEATSLEEGRKRIRPVGVCFVRARLEGNENADPSQSGHRRLCAKYHIVRTSGSEGYPGEDEFQLSTGPSIGDAEFGQKFQSDGDRVYFQERWFKDSSYRSIQGDISLAQAFEDTLWIFKAQDVFEETAAGRK</sequence>
<accession>A0A409W831</accession>
<feature type="compositionally biased region" description="Low complexity" evidence="4">
    <location>
        <begin position="385"/>
        <end position="400"/>
    </location>
</feature>
<evidence type="ECO:0000259" key="5">
    <source>
        <dbReference type="PROSITE" id="PS50234"/>
    </source>
</evidence>
<dbReference type="AlphaFoldDB" id="A0A409W831"/>
<dbReference type="PANTHER" id="PTHR47763">
    <property type="entry name" value="ALPHA-PROTEIN KINASE VWKA"/>
    <property type="match status" value="1"/>
</dbReference>
<evidence type="ECO:0000313" key="7">
    <source>
        <dbReference type="Proteomes" id="UP000284842"/>
    </source>
</evidence>
<evidence type="ECO:0000256" key="2">
    <source>
        <dbReference type="ARBA" id="ARBA00022525"/>
    </source>
</evidence>
<proteinExistence type="predicted"/>
<feature type="region of interest" description="Disordered" evidence="4">
    <location>
        <begin position="1"/>
        <end position="33"/>
    </location>
</feature>
<dbReference type="InterPro" id="IPR036465">
    <property type="entry name" value="vWFA_dom_sf"/>
</dbReference>
<name>A0A409W831_9AGAR</name>
<dbReference type="SMART" id="SM00327">
    <property type="entry name" value="VWA"/>
    <property type="match status" value="2"/>
</dbReference>
<dbReference type="Gene3D" id="3.40.50.410">
    <property type="entry name" value="von Willebrand factor, type A domain"/>
    <property type="match status" value="2"/>
</dbReference>
<comment type="caution">
    <text evidence="6">The sequence shown here is derived from an EMBL/GenBank/DDBJ whole genome shotgun (WGS) entry which is preliminary data.</text>
</comment>
<dbReference type="Proteomes" id="UP000284842">
    <property type="component" value="Unassembled WGS sequence"/>
</dbReference>
<organism evidence="6 7">
    <name type="scientific">Panaeolus cyanescens</name>
    <dbReference type="NCBI Taxonomy" id="181874"/>
    <lineage>
        <taxon>Eukaryota</taxon>
        <taxon>Fungi</taxon>
        <taxon>Dikarya</taxon>
        <taxon>Basidiomycota</taxon>
        <taxon>Agaricomycotina</taxon>
        <taxon>Agaricomycetes</taxon>
        <taxon>Agaricomycetidae</taxon>
        <taxon>Agaricales</taxon>
        <taxon>Agaricineae</taxon>
        <taxon>Galeropsidaceae</taxon>
        <taxon>Panaeolus</taxon>
    </lineage>
</organism>
<dbReference type="STRING" id="181874.A0A409W831"/>
<evidence type="ECO:0000256" key="4">
    <source>
        <dbReference type="SAM" id="MobiDB-lite"/>
    </source>
</evidence>
<dbReference type="GO" id="GO:0005737">
    <property type="term" value="C:cytoplasm"/>
    <property type="evidence" value="ECO:0007669"/>
    <property type="project" value="TreeGrafter"/>
</dbReference>
<keyword evidence="2" id="KW-0964">Secreted</keyword>
<keyword evidence="7" id="KW-1185">Reference proteome</keyword>
<keyword evidence="3" id="KW-0732">Signal</keyword>
<dbReference type="SUPFAM" id="SSF53300">
    <property type="entry name" value="vWA-like"/>
    <property type="match status" value="2"/>
</dbReference>
<reference evidence="6 7" key="1">
    <citation type="journal article" date="2018" name="Evol. Lett.">
        <title>Horizontal gene cluster transfer increased hallucinogenic mushroom diversity.</title>
        <authorList>
            <person name="Reynolds H.T."/>
            <person name="Vijayakumar V."/>
            <person name="Gluck-Thaler E."/>
            <person name="Korotkin H.B."/>
            <person name="Matheny P.B."/>
            <person name="Slot J.C."/>
        </authorList>
    </citation>
    <scope>NUCLEOTIDE SEQUENCE [LARGE SCALE GENOMIC DNA]</scope>
    <source>
        <strain evidence="6 7">2629</strain>
    </source>
</reference>
<feature type="region of interest" description="Disordered" evidence="4">
    <location>
        <begin position="356"/>
        <end position="400"/>
    </location>
</feature>
<dbReference type="InterPro" id="IPR002035">
    <property type="entry name" value="VWF_A"/>
</dbReference>
<dbReference type="PANTHER" id="PTHR47763:SF1">
    <property type="entry name" value="DUF659 DOMAIN-CONTAINING PROTEIN"/>
    <property type="match status" value="1"/>
</dbReference>
<dbReference type="InParanoid" id="A0A409W831"/>
<dbReference type="EMBL" id="NHTK01005736">
    <property type="protein sequence ID" value="PPQ74668.1"/>
    <property type="molecule type" value="Genomic_DNA"/>
</dbReference>
<feature type="domain" description="VWFA" evidence="5">
    <location>
        <begin position="524"/>
        <end position="679"/>
    </location>
</feature>
<feature type="compositionally biased region" description="Basic and acidic residues" evidence="4">
    <location>
        <begin position="19"/>
        <end position="33"/>
    </location>
</feature>
<gene>
    <name evidence="6" type="ORF">CVT24_003825</name>
</gene>
<evidence type="ECO:0000313" key="6">
    <source>
        <dbReference type="EMBL" id="PPQ74668.1"/>
    </source>
</evidence>
<evidence type="ECO:0000256" key="1">
    <source>
        <dbReference type="ARBA" id="ARBA00004613"/>
    </source>
</evidence>
<dbReference type="Pfam" id="PF25106">
    <property type="entry name" value="VWA_4"/>
    <property type="match status" value="1"/>
</dbReference>
<comment type="subcellular location">
    <subcellularLocation>
        <location evidence="1">Secreted</location>
    </subcellularLocation>
</comment>
<dbReference type="InterPro" id="IPR052969">
    <property type="entry name" value="Thr-specific_kinase-like"/>
</dbReference>
<evidence type="ECO:0000256" key="3">
    <source>
        <dbReference type="ARBA" id="ARBA00022729"/>
    </source>
</evidence>
<protein>
    <recommendedName>
        <fullName evidence="5">VWFA domain-containing protein</fullName>
    </recommendedName>
</protein>
<dbReference type="PROSITE" id="PS50234">
    <property type="entry name" value="VWFA"/>
    <property type="match status" value="2"/>
</dbReference>
<dbReference type="InterPro" id="IPR056861">
    <property type="entry name" value="HMCN1-like_VWA"/>
</dbReference>
<dbReference type="GO" id="GO:0004674">
    <property type="term" value="F:protein serine/threonine kinase activity"/>
    <property type="evidence" value="ECO:0007669"/>
    <property type="project" value="TreeGrafter"/>
</dbReference>
<dbReference type="OrthoDB" id="301415at2759"/>
<feature type="domain" description="VWFA" evidence="5">
    <location>
        <begin position="38"/>
        <end position="242"/>
    </location>
</feature>